<feature type="region of interest" description="Disordered" evidence="1">
    <location>
        <begin position="30"/>
        <end position="53"/>
    </location>
</feature>
<evidence type="ECO:0000313" key="4">
    <source>
        <dbReference type="EMBL" id="MBB6122369.1"/>
    </source>
</evidence>
<comment type="caution">
    <text evidence="4">The sequence shown here is derived from an EMBL/GenBank/DDBJ whole genome shotgun (WGS) entry which is preliminary data.</text>
</comment>
<feature type="region of interest" description="Disordered" evidence="1">
    <location>
        <begin position="310"/>
        <end position="358"/>
    </location>
</feature>
<dbReference type="EMBL" id="JACIJP010000001">
    <property type="protein sequence ID" value="MBB6122369.1"/>
    <property type="molecule type" value="Genomic_DNA"/>
</dbReference>
<feature type="transmembrane region" description="Helical" evidence="2">
    <location>
        <begin position="164"/>
        <end position="185"/>
    </location>
</feature>
<proteinExistence type="predicted"/>
<feature type="signal peptide" evidence="3">
    <location>
        <begin position="1"/>
        <end position="27"/>
    </location>
</feature>
<keyword evidence="2" id="KW-0812">Transmembrane</keyword>
<feature type="chain" id="PRO_5032409654" evidence="3">
    <location>
        <begin position="28"/>
        <end position="358"/>
    </location>
</feature>
<protein>
    <submittedName>
        <fullName evidence="4">LPXTG-motif cell wall-anchored protein</fullName>
    </submittedName>
</protein>
<evidence type="ECO:0000256" key="2">
    <source>
        <dbReference type="SAM" id="Phobius"/>
    </source>
</evidence>
<keyword evidence="3" id="KW-0732">Signal</keyword>
<feature type="compositionally biased region" description="Pro residues" evidence="1">
    <location>
        <begin position="30"/>
        <end position="45"/>
    </location>
</feature>
<name>A0A841ITY1_9SPHN</name>
<evidence type="ECO:0000313" key="5">
    <source>
        <dbReference type="Proteomes" id="UP000552700"/>
    </source>
</evidence>
<feature type="region of interest" description="Disordered" evidence="1">
    <location>
        <begin position="82"/>
        <end position="143"/>
    </location>
</feature>
<reference evidence="4 5" key="1">
    <citation type="submission" date="2020-08" db="EMBL/GenBank/DDBJ databases">
        <title>Genomic Encyclopedia of Type Strains, Phase IV (KMG-IV): sequencing the most valuable type-strain genomes for metagenomic binning, comparative biology and taxonomic classification.</title>
        <authorList>
            <person name="Goeker M."/>
        </authorList>
    </citation>
    <scope>NUCLEOTIDE SEQUENCE [LARGE SCALE GENOMIC DNA]</scope>
    <source>
        <strain evidence="4 5">DSM 102255</strain>
    </source>
</reference>
<keyword evidence="5" id="KW-1185">Reference proteome</keyword>
<organism evidence="4 5">
    <name type="scientific">Sphingobium subterraneum</name>
    <dbReference type="NCBI Taxonomy" id="627688"/>
    <lineage>
        <taxon>Bacteria</taxon>
        <taxon>Pseudomonadati</taxon>
        <taxon>Pseudomonadota</taxon>
        <taxon>Alphaproteobacteria</taxon>
        <taxon>Sphingomonadales</taxon>
        <taxon>Sphingomonadaceae</taxon>
        <taxon>Sphingobium</taxon>
    </lineage>
</organism>
<feature type="compositionally biased region" description="Low complexity" evidence="1">
    <location>
        <begin position="114"/>
        <end position="138"/>
    </location>
</feature>
<dbReference type="AlphaFoldDB" id="A0A841ITY1"/>
<keyword evidence="2" id="KW-1133">Transmembrane helix</keyword>
<keyword evidence="2" id="KW-0472">Membrane</keyword>
<evidence type="ECO:0000256" key="1">
    <source>
        <dbReference type="SAM" id="MobiDB-lite"/>
    </source>
</evidence>
<accession>A0A841ITY1</accession>
<sequence>MNIAPPLRPARTAIAAVLVLASTPLLAQTVPPPSEPTAPDTPPPVVATVPSAPAPAPAVVAPAAAPPVVSTVSPSAPVQEAVAAPVERSAPRAATTPARRTPVVERAPAEERVASPLDTAPAAPLASAPATSPAVTPVETDLTSAPVAAEPAVQSDAADSPDTGATVALVGGIALLAGAGAVYALRRRKREPEFVATSAAPIIDPDRVSRIDATDTPLAEPTSPVVERPREIVAPQERFAFSPTAPAATIAPVVSDAVVEREPQRQPQRQPLPASALANQSLEDMIAAPPSRENPFLTRKNRLRRAGFLLRQDNHGDRSTAGAMSTPATAPSPDRAQVYTYGGKGGTSPLGRPKPVFQ</sequence>
<evidence type="ECO:0000256" key="3">
    <source>
        <dbReference type="SAM" id="SignalP"/>
    </source>
</evidence>
<dbReference type="Proteomes" id="UP000552700">
    <property type="component" value="Unassembled WGS sequence"/>
</dbReference>
<feature type="compositionally biased region" description="Low complexity" evidence="1">
    <location>
        <begin position="82"/>
        <end position="101"/>
    </location>
</feature>
<dbReference type="NCBIfam" id="TIGR01167">
    <property type="entry name" value="LPXTG_anchor"/>
    <property type="match status" value="1"/>
</dbReference>
<gene>
    <name evidence="4" type="ORF">FHS92_000076</name>
</gene>